<dbReference type="Proteomes" id="UP000006729">
    <property type="component" value="Chromosome 1"/>
</dbReference>
<dbReference type="EMBL" id="CM009290">
    <property type="protein sequence ID" value="RQO84944.1"/>
    <property type="molecule type" value="Genomic_DNA"/>
</dbReference>
<proteinExistence type="predicted"/>
<accession>A0A3N7FXJ7</accession>
<dbReference type="InParanoid" id="A0A3N7FXJ7"/>
<evidence type="ECO:0000313" key="1">
    <source>
        <dbReference type="EMBL" id="RQO84944.1"/>
    </source>
</evidence>
<gene>
    <name evidence="1" type="ORF">POPTR_001G154550</name>
</gene>
<reference evidence="1 2" key="1">
    <citation type="journal article" date="2006" name="Science">
        <title>The genome of black cottonwood, Populus trichocarpa (Torr. &amp; Gray).</title>
        <authorList>
            <person name="Tuskan G.A."/>
            <person name="Difazio S."/>
            <person name="Jansson S."/>
            <person name="Bohlmann J."/>
            <person name="Grigoriev I."/>
            <person name="Hellsten U."/>
            <person name="Putnam N."/>
            <person name="Ralph S."/>
            <person name="Rombauts S."/>
            <person name="Salamov A."/>
            <person name="Schein J."/>
            <person name="Sterck L."/>
            <person name="Aerts A."/>
            <person name="Bhalerao R.R."/>
            <person name="Bhalerao R.P."/>
            <person name="Blaudez D."/>
            <person name="Boerjan W."/>
            <person name="Brun A."/>
            <person name="Brunner A."/>
            <person name="Busov V."/>
            <person name="Campbell M."/>
            <person name="Carlson J."/>
            <person name="Chalot M."/>
            <person name="Chapman J."/>
            <person name="Chen G.L."/>
            <person name="Cooper D."/>
            <person name="Coutinho P.M."/>
            <person name="Couturier J."/>
            <person name="Covert S."/>
            <person name="Cronk Q."/>
            <person name="Cunningham R."/>
            <person name="Davis J."/>
            <person name="Degroeve S."/>
            <person name="Dejardin A."/>
            <person name="Depamphilis C."/>
            <person name="Detter J."/>
            <person name="Dirks B."/>
            <person name="Dubchak I."/>
            <person name="Duplessis S."/>
            <person name="Ehlting J."/>
            <person name="Ellis B."/>
            <person name="Gendler K."/>
            <person name="Goodstein D."/>
            <person name="Gribskov M."/>
            <person name="Grimwood J."/>
            <person name="Groover A."/>
            <person name="Gunter L."/>
            <person name="Hamberger B."/>
            <person name="Heinze B."/>
            <person name="Helariutta Y."/>
            <person name="Henrissat B."/>
            <person name="Holligan D."/>
            <person name="Holt R."/>
            <person name="Huang W."/>
            <person name="Islam-Faridi N."/>
            <person name="Jones S."/>
            <person name="Jones-Rhoades M."/>
            <person name="Jorgensen R."/>
            <person name="Joshi C."/>
            <person name="Kangasjarvi J."/>
            <person name="Karlsson J."/>
            <person name="Kelleher C."/>
            <person name="Kirkpatrick R."/>
            <person name="Kirst M."/>
            <person name="Kohler A."/>
            <person name="Kalluri U."/>
            <person name="Larimer F."/>
            <person name="Leebens-Mack J."/>
            <person name="Leple J.C."/>
            <person name="Locascio P."/>
            <person name="Lou Y."/>
            <person name="Lucas S."/>
            <person name="Martin F."/>
            <person name="Montanini B."/>
            <person name="Napoli C."/>
            <person name="Nelson D.R."/>
            <person name="Nelson C."/>
            <person name="Nieminen K."/>
            <person name="Nilsson O."/>
            <person name="Pereda V."/>
            <person name="Peter G."/>
            <person name="Philippe R."/>
            <person name="Pilate G."/>
            <person name="Poliakov A."/>
            <person name="Razumovskaya J."/>
            <person name="Richardson P."/>
            <person name="Rinaldi C."/>
            <person name="Ritland K."/>
            <person name="Rouze P."/>
            <person name="Ryaboy D."/>
            <person name="Schmutz J."/>
            <person name="Schrader J."/>
            <person name="Segerman B."/>
            <person name="Shin H."/>
            <person name="Siddiqui A."/>
            <person name="Sterky F."/>
            <person name="Terry A."/>
            <person name="Tsai C.J."/>
            <person name="Uberbacher E."/>
            <person name="Unneberg P."/>
            <person name="Vahala J."/>
            <person name="Wall K."/>
            <person name="Wessler S."/>
            <person name="Yang G."/>
            <person name="Yin T."/>
            <person name="Douglas C."/>
            <person name="Marra M."/>
            <person name="Sandberg G."/>
            <person name="Van de Peer Y."/>
            <person name="Rokhsar D."/>
        </authorList>
    </citation>
    <scope>NUCLEOTIDE SEQUENCE [LARGE SCALE GENOMIC DNA]</scope>
    <source>
        <strain evidence="2">cv. Nisqually</strain>
    </source>
</reference>
<sequence length="49" mass="5850">MIIEFSGKIVELTAKLEAMKHKYNQNIELRESSFMEKRLEKLPRRSGRL</sequence>
<dbReference type="AlphaFoldDB" id="A0A3N7FXJ7"/>
<keyword evidence="2" id="KW-1185">Reference proteome</keyword>
<protein>
    <submittedName>
        <fullName evidence="1">Uncharacterized protein</fullName>
    </submittedName>
</protein>
<organism evidence="1 2">
    <name type="scientific">Populus trichocarpa</name>
    <name type="common">Western balsam poplar</name>
    <name type="synonym">Populus balsamifera subsp. trichocarpa</name>
    <dbReference type="NCBI Taxonomy" id="3694"/>
    <lineage>
        <taxon>Eukaryota</taxon>
        <taxon>Viridiplantae</taxon>
        <taxon>Streptophyta</taxon>
        <taxon>Embryophyta</taxon>
        <taxon>Tracheophyta</taxon>
        <taxon>Spermatophyta</taxon>
        <taxon>Magnoliopsida</taxon>
        <taxon>eudicotyledons</taxon>
        <taxon>Gunneridae</taxon>
        <taxon>Pentapetalae</taxon>
        <taxon>rosids</taxon>
        <taxon>fabids</taxon>
        <taxon>Malpighiales</taxon>
        <taxon>Salicaceae</taxon>
        <taxon>Saliceae</taxon>
        <taxon>Populus</taxon>
    </lineage>
</organism>
<evidence type="ECO:0000313" key="2">
    <source>
        <dbReference type="Proteomes" id="UP000006729"/>
    </source>
</evidence>
<name>A0A3N7FXJ7_POPTR</name>